<keyword evidence="6" id="KW-0677">Repeat</keyword>
<evidence type="ECO:0000313" key="15">
    <source>
        <dbReference type="EMBL" id="NXE65558.1"/>
    </source>
</evidence>
<dbReference type="PROSITE" id="PS00194">
    <property type="entry name" value="THIOREDOXIN_1"/>
    <property type="match status" value="2"/>
</dbReference>
<dbReference type="CDD" id="cd02981">
    <property type="entry name" value="PDI_b_family"/>
    <property type="match status" value="1"/>
</dbReference>
<dbReference type="PANTHER" id="PTHR18929">
    <property type="entry name" value="PROTEIN DISULFIDE ISOMERASE"/>
    <property type="match status" value="1"/>
</dbReference>
<keyword evidence="8" id="KW-1015">Disulfide bond</keyword>
<evidence type="ECO:0000256" key="11">
    <source>
        <dbReference type="ARBA" id="ARBA00023284"/>
    </source>
</evidence>
<keyword evidence="10 15" id="KW-0413">Isomerase</keyword>
<feature type="region of interest" description="Disordered" evidence="12">
    <location>
        <begin position="20"/>
        <end position="40"/>
    </location>
</feature>
<feature type="domain" description="Thioredoxin" evidence="14">
    <location>
        <begin position="7"/>
        <end position="157"/>
    </location>
</feature>
<dbReference type="EMBL" id="WBNL01000394">
    <property type="protein sequence ID" value="NXE65558.1"/>
    <property type="molecule type" value="Genomic_DNA"/>
</dbReference>
<proteinExistence type="inferred from homology"/>
<feature type="non-terminal residue" evidence="15">
    <location>
        <position position="558"/>
    </location>
</feature>
<dbReference type="GO" id="GO:0005788">
    <property type="term" value="C:endoplasmic reticulum lumen"/>
    <property type="evidence" value="ECO:0007669"/>
    <property type="project" value="UniProtKB-SubCell"/>
</dbReference>
<feature type="domain" description="Thioredoxin" evidence="14">
    <location>
        <begin position="423"/>
        <end position="552"/>
    </location>
</feature>
<dbReference type="InterPro" id="IPR017937">
    <property type="entry name" value="Thioredoxin_CS"/>
</dbReference>
<dbReference type="FunFam" id="3.40.30.10:FF:000042">
    <property type="entry name" value="protein disulfide-isomerase A2"/>
    <property type="match status" value="1"/>
</dbReference>
<gene>
    <name evidence="15" type="primary">Pdia2</name>
    <name evidence="15" type="ORF">CALORN_R10509</name>
</gene>
<evidence type="ECO:0000259" key="14">
    <source>
        <dbReference type="PROSITE" id="PS51352"/>
    </source>
</evidence>
<feature type="chain" id="PRO_5032635176" description="protein disulfide-isomerase" evidence="13">
    <location>
        <begin position="18"/>
        <end position="558"/>
    </location>
</feature>
<evidence type="ECO:0000256" key="3">
    <source>
        <dbReference type="ARBA" id="ARBA00006347"/>
    </source>
</evidence>
<reference evidence="15" key="1">
    <citation type="submission" date="2019-09" db="EMBL/GenBank/DDBJ databases">
        <title>Bird 10,000 Genomes (B10K) Project - Family phase.</title>
        <authorList>
            <person name="Zhang G."/>
        </authorList>
    </citation>
    <scope>NUCLEOTIDE SEQUENCE</scope>
    <source>
        <strain evidence="15">B10K-DU-015-28</strain>
        <tissue evidence="15">Muscle</tissue>
    </source>
</reference>
<sequence>LVWLLVLSLAWLGPALGGEEKEEEVIEEEEKEKEEDEVLSDEIKEEDNVLVLHEHNFARALSEHQLLLVEFYAPWCGHCQRLAPAYAQAATELRNESSPARLGKVDATAQTALATEFGITSYPTLKLFRDGNRTHPLEYTGRMDSRGIVLWVQRRAGPSATLLQDTDTTAAFISSQDRVAIGFFKDLKGEAAQAFLEVAAEMVDLTFGVAEAAELFQAYGLSADTVCLFKKFDEKQTNFPVDPARGLDTAELTRLLRVHSLQLVMEFTNEVQPVPSPATVPCGPRLPCPHSPPPPQTSNQIFSAKIPHHMLLFLDKSSPEQLSLRDGFRAAAGGFRGEVRWPQGRDMDGGFGTPQVQCPLFPAQVLFVVVDVTGHGADVLPFFGMTAADAPTLRLVRMKNNRKYQMEQDNFSESAIRTFIQAVLDGKIKPRLLSAEPPEDWDTRPVKVLVGKTFEQVAFDETKNVFVKFYAPWCPHCQAMEAAWEELAERYKDREDIVIAEMDSTANELENITIHGYPTLHYFPAGPGRKMVEYKSARDVETFSKFLENGGTLPEEPP</sequence>
<dbReference type="CDD" id="cd02982">
    <property type="entry name" value="PDI_b'_family"/>
    <property type="match status" value="1"/>
</dbReference>
<dbReference type="PROSITE" id="PS51352">
    <property type="entry name" value="THIOREDOXIN_2"/>
    <property type="match status" value="2"/>
</dbReference>
<comment type="catalytic activity">
    <reaction evidence="1">
        <text>Catalyzes the rearrangement of -S-S- bonds in proteins.</text>
        <dbReference type="EC" id="5.3.4.1"/>
    </reaction>
</comment>
<dbReference type="AlphaFoldDB" id="A0A852A2X3"/>
<dbReference type="PANTHER" id="PTHR18929:SF93">
    <property type="entry name" value="PROTEIN DISULFIDE-ISOMERASE A2"/>
    <property type="match status" value="1"/>
</dbReference>
<keyword evidence="9" id="KW-0143">Chaperone</keyword>
<accession>A0A852A2X3</accession>
<dbReference type="EC" id="5.3.4.1" evidence="4"/>
<comment type="subcellular location">
    <subcellularLocation>
        <location evidence="2">Endoplasmic reticulum lumen</location>
    </subcellularLocation>
</comment>
<feature type="signal peptide" evidence="13">
    <location>
        <begin position="1"/>
        <end position="17"/>
    </location>
</feature>
<dbReference type="FunFam" id="3.40.30.10:FF:000023">
    <property type="entry name" value="Protein disulfide-isomerase"/>
    <property type="match status" value="1"/>
</dbReference>
<comment type="caution">
    <text evidence="15">The sequence shown here is derived from an EMBL/GenBank/DDBJ whole genome shotgun (WGS) entry which is preliminary data.</text>
</comment>
<dbReference type="GO" id="GO:0006457">
    <property type="term" value="P:protein folding"/>
    <property type="evidence" value="ECO:0007669"/>
    <property type="project" value="TreeGrafter"/>
</dbReference>
<dbReference type="Proteomes" id="UP000603627">
    <property type="component" value="Unassembled WGS sequence"/>
</dbReference>
<dbReference type="GO" id="GO:0003756">
    <property type="term" value="F:protein disulfide isomerase activity"/>
    <property type="evidence" value="ECO:0007669"/>
    <property type="project" value="UniProtKB-EC"/>
</dbReference>
<evidence type="ECO:0000313" key="16">
    <source>
        <dbReference type="Proteomes" id="UP000603627"/>
    </source>
</evidence>
<dbReference type="CDD" id="cd02995">
    <property type="entry name" value="PDI_a_PDI_a'_C"/>
    <property type="match status" value="1"/>
</dbReference>
<keyword evidence="11" id="KW-0676">Redox-active center</keyword>
<dbReference type="InterPro" id="IPR013766">
    <property type="entry name" value="Thioredoxin_domain"/>
</dbReference>
<dbReference type="CDD" id="cd02961">
    <property type="entry name" value="PDI_a_family"/>
    <property type="match status" value="1"/>
</dbReference>
<dbReference type="Gene3D" id="3.40.30.10">
    <property type="entry name" value="Glutaredoxin"/>
    <property type="match status" value="4"/>
</dbReference>
<protein>
    <recommendedName>
        <fullName evidence="4">protein disulfide-isomerase</fullName>
        <ecNumber evidence="4">5.3.4.1</ecNumber>
    </recommendedName>
</protein>
<organism evidence="15 16">
    <name type="scientific">Calcarius ornatus</name>
    <name type="common">Chestnut-collared longspur</name>
    <dbReference type="NCBI Taxonomy" id="198940"/>
    <lineage>
        <taxon>Eukaryota</taxon>
        <taxon>Metazoa</taxon>
        <taxon>Chordata</taxon>
        <taxon>Craniata</taxon>
        <taxon>Vertebrata</taxon>
        <taxon>Euteleostomi</taxon>
        <taxon>Archelosauria</taxon>
        <taxon>Archosauria</taxon>
        <taxon>Dinosauria</taxon>
        <taxon>Saurischia</taxon>
        <taxon>Theropoda</taxon>
        <taxon>Coelurosauria</taxon>
        <taxon>Aves</taxon>
        <taxon>Neognathae</taxon>
        <taxon>Neoaves</taxon>
        <taxon>Telluraves</taxon>
        <taxon>Australaves</taxon>
        <taxon>Passeriformes</taxon>
        <taxon>Passeroidea</taxon>
        <taxon>Fringillidae</taxon>
        <taxon>Emberizinae</taxon>
        <taxon>Emberizini</taxon>
        <taxon>Calcarius</taxon>
    </lineage>
</organism>
<evidence type="ECO:0000256" key="1">
    <source>
        <dbReference type="ARBA" id="ARBA00001182"/>
    </source>
</evidence>
<dbReference type="Pfam" id="PF13848">
    <property type="entry name" value="Thioredoxin_6"/>
    <property type="match status" value="2"/>
</dbReference>
<comment type="similarity">
    <text evidence="3">Belongs to the protein disulfide isomerase family.</text>
</comment>
<dbReference type="PRINTS" id="PR00421">
    <property type="entry name" value="THIOREDOXIN"/>
</dbReference>
<feature type="non-terminal residue" evidence="15">
    <location>
        <position position="1"/>
    </location>
</feature>
<evidence type="ECO:0000256" key="8">
    <source>
        <dbReference type="ARBA" id="ARBA00023157"/>
    </source>
</evidence>
<name>A0A852A2X3_CALOR</name>
<evidence type="ECO:0000256" key="12">
    <source>
        <dbReference type="SAM" id="MobiDB-lite"/>
    </source>
</evidence>
<dbReference type="SUPFAM" id="SSF52833">
    <property type="entry name" value="Thioredoxin-like"/>
    <property type="match status" value="4"/>
</dbReference>
<evidence type="ECO:0000256" key="2">
    <source>
        <dbReference type="ARBA" id="ARBA00004319"/>
    </source>
</evidence>
<evidence type="ECO:0000256" key="7">
    <source>
        <dbReference type="ARBA" id="ARBA00022824"/>
    </source>
</evidence>
<dbReference type="Pfam" id="PF00085">
    <property type="entry name" value="Thioredoxin"/>
    <property type="match status" value="2"/>
</dbReference>
<evidence type="ECO:0000256" key="9">
    <source>
        <dbReference type="ARBA" id="ARBA00023186"/>
    </source>
</evidence>
<evidence type="ECO:0000256" key="6">
    <source>
        <dbReference type="ARBA" id="ARBA00022737"/>
    </source>
</evidence>
<dbReference type="FunFam" id="3.40.30.10:FF:000027">
    <property type="entry name" value="protein disulfide-isomerase A2"/>
    <property type="match status" value="1"/>
</dbReference>
<keyword evidence="16" id="KW-1185">Reference proteome</keyword>
<evidence type="ECO:0000256" key="10">
    <source>
        <dbReference type="ARBA" id="ARBA00023235"/>
    </source>
</evidence>
<keyword evidence="7" id="KW-0256">Endoplasmic reticulum</keyword>
<evidence type="ECO:0000256" key="13">
    <source>
        <dbReference type="SAM" id="SignalP"/>
    </source>
</evidence>
<evidence type="ECO:0000256" key="4">
    <source>
        <dbReference type="ARBA" id="ARBA00012723"/>
    </source>
</evidence>
<evidence type="ECO:0000256" key="5">
    <source>
        <dbReference type="ARBA" id="ARBA00022729"/>
    </source>
</evidence>
<dbReference type="InterPro" id="IPR036249">
    <property type="entry name" value="Thioredoxin-like_sf"/>
</dbReference>
<keyword evidence="5 13" id="KW-0732">Signal</keyword>
<dbReference type="GO" id="GO:0034976">
    <property type="term" value="P:response to endoplasmic reticulum stress"/>
    <property type="evidence" value="ECO:0007669"/>
    <property type="project" value="TreeGrafter"/>
</dbReference>